<keyword evidence="3" id="KW-0029">Amino-acid transport</keyword>
<name>A0ABW7A2J0_9HYPH</name>
<evidence type="ECO:0000256" key="1">
    <source>
        <dbReference type="ARBA" id="ARBA00010062"/>
    </source>
</evidence>
<accession>A0ABW7A2J0</accession>
<evidence type="ECO:0000259" key="4">
    <source>
        <dbReference type="Pfam" id="PF13458"/>
    </source>
</evidence>
<proteinExistence type="inferred from homology"/>
<protein>
    <submittedName>
        <fullName evidence="5">ABC transporter substrate-binding protein</fullName>
    </submittedName>
</protein>
<sequence>MSARGPIPIGSMVPLTGASAADGYEFRNGLWLAIEELNARGGILGRELVPYFVDTGDQSAERVSAAARELIRRHNVHAIVNGYNIGAQNAEYEPIADAGILYVHHNTLLQHHDTVMGDPERYFGCFMSDPAEYWYGQGFIKFISWLRDTGQWKPASDRLAIISGSRPYSIVTANAMRSSAADFGWTVAFGPEIVKTPTNDWEYAIELARKVKPAILANTHFYASDIAHFQRQFRNNPIDCLVYLQYGGMHQTFIDVAGPAAEGVIVGTVVGLVRDDDGAAYGRRYRARFGPDSTPEVGALSYSAMHHYALAASVAGGTGEPYEFTQNRKVAARLKDITYRSVLGTIHYHPAWQAAVPYPDATRDPSRGMPHLFYQVQDHRKEQVVIAPVPYNTGRFAVPPWCTGAGTRPGGDPGLMPFG</sequence>
<feature type="domain" description="Leucine-binding protein" evidence="4">
    <location>
        <begin position="6"/>
        <end position="351"/>
    </location>
</feature>
<dbReference type="Gene3D" id="3.40.50.2300">
    <property type="match status" value="2"/>
</dbReference>
<comment type="similarity">
    <text evidence="1">Belongs to the leucine-binding protein family.</text>
</comment>
<evidence type="ECO:0000313" key="6">
    <source>
        <dbReference type="Proteomes" id="UP001604002"/>
    </source>
</evidence>
<keyword evidence="2" id="KW-0732">Signal</keyword>
<comment type="caution">
    <text evidence="5">The sequence shown here is derived from an EMBL/GenBank/DDBJ whole genome shotgun (WGS) entry which is preliminary data.</text>
</comment>
<evidence type="ECO:0000313" key="5">
    <source>
        <dbReference type="EMBL" id="MFG1374192.1"/>
    </source>
</evidence>
<dbReference type="PANTHER" id="PTHR30483">
    <property type="entry name" value="LEUCINE-SPECIFIC-BINDING PROTEIN"/>
    <property type="match status" value="1"/>
</dbReference>
<evidence type="ECO:0000256" key="3">
    <source>
        <dbReference type="ARBA" id="ARBA00022970"/>
    </source>
</evidence>
<reference evidence="5 6" key="1">
    <citation type="submission" date="2024-02" db="EMBL/GenBank/DDBJ databases">
        <title>Expansion and revision of Xanthobacter and proposal of Roseixanthobacter gen. nov.</title>
        <authorList>
            <person name="Soltysiak M.P.M."/>
            <person name="Jalihal A."/>
            <person name="Ory A."/>
            <person name="Chrisophersen C."/>
            <person name="Lee A.D."/>
            <person name="Boulton J."/>
            <person name="Springer M."/>
        </authorList>
    </citation>
    <scope>NUCLEOTIDE SEQUENCE [LARGE SCALE GENOMIC DNA]</scope>
    <source>
        <strain evidence="5 6">23A</strain>
    </source>
</reference>
<evidence type="ECO:0000256" key="2">
    <source>
        <dbReference type="ARBA" id="ARBA00022729"/>
    </source>
</evidence>
<dbReference type="Proteomes" id="UP001604002">
    <property type="component" value="Unassembled WGS sequence"/>
</dbReference>
<dbReference type="InterPro" id="IPR028081">
    <property type="entry name" value="Leu-bd"/>
</dbReference>
<keyword evidence="3" id="KW-0813">Transport</keyword>
<keyword evidence="6" id="KW-1185">Reference proteome</keyword>
<gene>
    <name evidence="5" type="ORF">V5F32_18590</name>
</gene>
<dbReference type="CDD" id="cd06268">
    <property type="entry name" value="PBP1_ABC_transporter_LIVBP-like"/>
    <property type="match status" value="1"/>
</dbReference>
<organism evidence="5 6">
    <name type="scientific">Xanthobacter oligotrophicus</name>
    <dbReference type="NCBI Taxonomy" id="2607286"/>
    <lineage>
        <taxon>Bacteria</taxon>
        <taxon>Pseudomonadati</taxon>
        <taxon>Pseudomonadota</taxon>
        <taxon>Alphaproteobacteria</taxon>
        <taxon>Hyphomicrobiales</taxon>
        <taxon>Xanthobacteraceae</taxon>
        <taxon>Xanthobacter</taxon>
    </lineage>
</organism>
<dbReference type="RefSeq" id="WP_393993859.1">
    <property type="nucleotide sequence ID" value="NZ_JBAFVH010000011.1"/>
</dbReference>
<dbReference type="Pfam" id="PF13458">
    <property type="entry name" value="Peripla_BP_6"/>
    <property type="match status" value="1"/>
</dbReference>
<dbReference type="SUPFAM" id="SSF53822">
    <property type="entry name" value="Periplasmic binding protein-like I"/>
    <property type="match status" value="1"/>
</dbReference>
<dbReference type="InterPro" id="IPR051010">
    <property type="entry name" value="BCAA_transport"/>
</dbReference>
<dbReference type="EMBL" id="JBAFVH010000011">
    <property type="protein sequence ID" value="MFG1374192.1"/>
    <property type="molecule type" value="Genomic_DNA"/>
</dbReference>
<dbReference type="PANTHER" id="PTHR30483:SF6">
    <property type="entry name" value="PERIPLASMIC BINDING PROTEIN OF ABC TRANSPORTER FOR NATURAL AMINO ACIDS"/>
    <property type="match status" value="1"/>
</dbReference>
<dbReference type="InterPro" id="IPR028082">
    <property type="entry name" value="Peripla_BP_I"/>
</dbReference>